<dbReference type="InterPro" id="IPR029993">
    <property type="entry name" value="GAUT"/>
</dbReference>
<proteinExistence type="inferred from homology"/>
<evidence type="ECO:0000313" key="7">
    <source>
        <dbReference type="Proteomes" id="UP000266723"/>
    </source>
</evidence>
<accession>A0ABQ7BXC8</accession>
<evidence type="ECO:0000256" key="2">
    <source>
        <dbReference type="ARBA" id="ARBA00006351"/>
    </source>
</evidence>
<dbReference type="PANTHER" id="PTHR32116:SF63">
    <property type="entry name" value="GALACTURONOSYLTRANSFERASE 12-RELATED"/>
    <property type="match status" value="1"/>
</dbReference>
<keyword evidence="5" id="KW-0333">Golgi apparatus</keyword>
<dbReference type="EMBL" id="QGKV02000832">
    <property type="protein sequence ID" value="KAF3543703.1"/>
    <property type="molecule type" value="Genomic_DNA"/>
</dbReference>
<protein>
    <recommendedName>
        <fullName evidence="5">Hexosyltransferase</fullName>
        <ecNumber evidence="5">2.4.1.-</ecNumber>
    </recommendedName>
</protein>
<keyword evidence="3 5" id="KW-0328">Glycosyltransferase</keyword>
<sequence>ARLQLPEDELVPILVDNNYFPYVLANWLQTIFVQPRLWLSLWEGSGSGSYGEGSESEVSVQRWIIVTAKLQALSPKYNSLMNHIRIHLPELFPSLNKVVFLDDDIVIQTDLLPLWDIDMDGKVNGAVETCRGEESCQRSSILLGGTNISSTYYHWLDENLKSDLSLWQLGTLPPGLIAFHGHVQTIDPFWNMLGLGYQETTSFSDAESAAVVHFNGRAKPWLDSVSSSTSSLG</sequence>
<comment type="caution">
    <text evidence="6">The sequence shown here is derived from an EMBL/GenBank/DDBJ whole genome shotgun (WGS) entry which is preliminary data.</text>
</comment>
<dbReference type="InterPro" id="IPR002495">
    <property type="entry name" value="Glyco_trans_8"/>
</dbReference>
<keyword evidence="5" id="KW-0961">Cell wall biogenesis/degradation</keyword>
<comment type="subcellular location">
    <subcellularLocation>
        <location evidence="5">Golgi apparatus membrane</location>
        <topology evidence="5">Single-pass type II membrane protein</topology>
    </subcellularLocation>
</comment>
<dbReference type="SUPFAM" id="SSF53448">
    <property type="entry name" value="Nucleotide-diphospho-sugar transferases"/>
    <property type="match status" value="1"/>
</dbReference>
<dbReference type="Gene3D" id="3.90.550.10">
    <property type="entry name" value="Spore Coat Polysaccharide Biosynthesis Protein SpsA, Chain A"/>
    <property type="match status" value="1"/>
</dbReference>
<feature type="non-terminal residue" evidence="6">
    <location>
        <position position="1"/>
    </location>
</feature>
<gene>
    <name evidence="6" type="ORF">DY000_02001349</name>
</gene>
<comment type="pathway">
    <text evidence="1 5">Glycan metabolism; pectin biosynthesis.</text>
</comment>
<evidence type="ECO:0000256" key="4">
    <source>
        <dbReference type="ARBA" id="ARBA00022679"/>
    </source>
</evidence>
<dbReference type="EC" id="2.4.1.-" evidence="5"/>
<evidence type="ECO:0000256" key="5">
    <source>
        <dbReference type="RuleBase" id="RU362027"/>
    </source>
</evidence>
<keyword evidence="4" id="KW-0808">Transferase</keyword>
<dbReference type="InterPro" id="IPR029044">
    <property type="entry name" value="Nucleotide-diphossugar_trans"/>
</dbReference>
<evidence type="ECO:0000256" key="3">
    <source>
        <dbReference type="ARBA" id="ARBA00022676"/>
    </source>
</evidence>
<comment type="similarity">
    <text evidence="2 5">Belongs to the glycosyltransferase 8 family.</text>
</comment>
<name>A0ABQ7BXC8_BRACR</name>
<reference evidence="6 7" key="1">
    <citation type="journal article" date="2020" name="BMC Genomics">
        <title>Intraspecific diversification of the crop wild relative Brassica cretica Lam. using demographic model selection.</title>
        <authorList>
            <person name="Kioukis A."/>
            <person name="Michalopoulou V.A."/>
            <person name="Briers L."/>
            <person name="Pirintsos S."/>
            <person name="Studholme D.J."/>
            <person name="Pavlidis P."/>
            <person name="Sarris P.F."/>
        </authorList>
    </citation>
    <scope>NUCLEOTIDE SEQUENCE [LARGE SCALE GENOMIC DNA]</scope>
    <source>
        <strain evidence="7">cv. PFS-1207/04</strain>
    </source>
</reference>
<organism evidence="6 7">
    <name type="scientific">Brassica cretica</name>
    <name type="common">Mustard</name>
    <dbReference type="NCBI Taxonomy" id="69181"/>
    <lineage>
        <taxon>Eukaryota</taxon>
        <taxon>Viridiplantae</taxon>
        <taxon>Streptophyta</taxon>
        <taxon>Embryophyta</taxon>
        <taxon>Tracheophyta</taxon>
        <taxon>Spermatophyta</taxon>
        <taxon>Magnoliopsida</taxon>
        <taxon>eudicotyledons</taxon>
        <taxon>Gunneridae</taxon>
        <taxon>Pentapetalae</taxon>
        <taxon>rosids</taxon>
        <taxon>malvids</taxon>
        <taxon>Brassicales</taxon>
        <taxon>Brassicaceae</taxon>
        <taxon>Brassiceae</taxon>
        <taxon>Brassica</taxon>
    </lineage>
</organism>
<keyword evidence="7" id="KW-1185">Reference proteome</keyword>
<dbReference type="Proteomes" id="UP000266723">
    <property type="component" value="Unassembled WGS sequence"/>
</dbReference>
<evidence type="ECO:0000313" key="6">
    <source>
        <dbReference type="EMBL" id="KAF3543703.1"/>
    </source>
</evidence>
<evidence type="ECO:0000256" key="1">
    <source>
        <dbReference type="ARBA" id="ARBA00004877"/>
    </source>
</evidence>
<dbReference type="PANTHER" id="PTHR32116">
    <property type="entry name" value="GALACTURONOSYLTRANSFERASE 4-RELATED"/>
    <property type="match status" value="1"/>
</dbReference>
<dbReference type="Pfam" id="PF01501">
    <property type="entry name" value="Glyco_transf_8"/>
    <property type="match status" value="2"/>
</dbReference>